<organism evidence="2 3">
    <name type="scientific">Astathelohania contejeani</name>
    <dbReference type="NCBI Taxonomy" id="164912"/>
    <lineage>
        <taxon>Eukaryota</taxon>
        <taxon>Fungi</taxon>
        <taxon>Fungi incertae sedis</taxon>
        <taxon>Microsporidia</taxon>
        <taxon>Astathelohaniidae</taxon>
        <taxon>Astathelohania</taxon>
    </lineage>
</organism>
<evidence type="ECO:0000313" key="3">
    <source>
        <dbReference type="Proteomes" id="UP001516464"/>
    </source>
</evidence>
<evidence type="ECO:0000313" key="2">
    <source>
        <dbReference type="EMBL" id="KAF7684613.1"/>
    </source>
</evidence>
<dbReference type="PROSITE" id="PS00028">
    <property type="entry name" value="ZINC_FINGER_C2H2_1"/>
    <property type="match status" value="1"/>
</dbReference>
<dbReference type="SMART" id="SM00355">
    <property type="entry name" value="ZnF_C2H2"/>
    <property type="match status" value="2"/>
</dbReference>
<sequence length="332" mass="38939">MEKRKMFSDDDRIAERIQDSYGRENDLLNEKTESFEFNETLFNFNDEDFVNYLNRNADDYITKKKPLLPVDGLYENLSRFNDVLFVDNVSKNNTYMESSGPPLSKNQNVFNYLEYPMSLIDTTRDFDVLPHKANNMTIDNIQKFNDKIDESTEYYFSKSFISKNKKKKKPISILRKPKILWCNACMIVFSRLSSMKSHILSHMLVADIYRCPACPAHTKSYKLLHEHINQIHPNNAVVLSGIVNRSNNSIILRRHLAIEDCYRLIPDIGENLFSEIFCYNCFKYHYDIVNHECKAKFQDIKICPACNKELNEPLKSHCLSNECKRIIPIIKP</sequence>
<gene>
    <name evidence="2" type="primary">Znf687</name>
    <name evidence="2" type="ORF">TCON_0207</name>
</gene>
<dbReference type="InterPro" id="IPR013087">
    <property type="entry name" value="Znf_C2H2_type"/>
</dbReference>
<reference evidence="2 3" key="1">
    <citation type="submission" date="2019-01" db="EMBL/GenBank/DDBJ databases">
        <title>Genomes sequencing and comparative genomics of infectious freshwater microsporidia, Cucumispora dikerogammari and Thelohania contejeani.</title>
        <authorList>
            <person name="Cormier A."/>
            <person name="Giraud I."/>
            <person name="Wattier R."/>
            <person name="Teixeira M."/>
            <person name="Grandjean F."/>
            <person name="Rigaud T."/>
            <person name="Cordaux R."/>
        </authorList>
    </citation>
    <scope>NUCLEOTIDE SEQUENCE [LARGE SCALE GENOMIC DNA]</scope>
    <source>
        <strain evidence="2">T1</strain>
        <tissue evidence="2">Spores</tissue>
    </source>
</reference>
<evidence type="ECO:0000259" key="1">
    <source>
        <dbReference type="PROSITE" id="PS00028"/>
    </source>
</evidence>
<dbReference type="EMBL" id="SBIQ01000007">
    <property type="protein sequence ID" value="KAF7684613.1"/>
    <property type="molecule type" value="Genomic_DNA"/>
</dbReference>
<accession>A0ABQ7I2B6</accession>
<proteinExistence type="predicted"/>
<keyword evidence="3" id="KW-1185">Reference proteome</keyword>
<dbReference type="Gene3D" id="3.30.160.60">
    <property type="entry name" value="Classic Zinc Finger"/>
    <property type="match status" value="1"/>
</dbReference>
<dbReference type="Proteomes" id="UP001516464">
    <property type="component" value="Unassembled WGS sequence"/>
</dbReference>
<protein>
    <submittedName>
        <fullName evidence="2">Zinc finger protein</fullName>
    </submittedName>
</protein>
<name>A0ABQ7I2B6_9MICR</name>
<comment type="caution">
    <text evidence="2">The sequence shown here is derived from an EMBL/GenBank/DDBJ whole genome shotgun (WGS) entry which is preliminary data.</text>
</comment>
<feature type="domain" description="C2H2-type" evidence="1">
    <location>
        <begin position="182"/>
        <end position="202"/>
    </location>
</feature>